<dbReference type="OrthoDB" id="764994at2"/>
<feature type="transmembrane region" description="Helical" evidence="1">
    <location>
        <begin position="155"/>
        <end position="178"/>
    </location>
</feature>
<keyword evidence="3" id="KW-1185">Reference proteome</keyword>
<keyword evidence="1" id="KW-1133">Transmembrane helix</keyword>
<protein>
    <submittedName>
        <fullName evidence="2">Uncharacterized protein</fullName>
    </submittedName>
</protein>
<feature type="transmembrane region" description="Helical" evidence="1">
    <location>
        <begin position="76"/>
        <end position="95"/>
    </location>
</feature>
<accession>A0A3N0BTD6</accession>
<feature type="transmembrane region" description="Helical" evidence="1">
    <location>
        <begin position="198"/>
        <end position="220"/>
    </location>
</feature>
<sequence length="254" mass="29283">MFFFPIFLLFVVVNLVKKFKIEEDNNTPLHYVAEQNVILNYYPFLFHSLIVVLLLLSVLTSTVLTSNGIHILVSDGIFQFFLSILVFIISILNPFTPISEKTKTVLTYAMQKEPNPIMRWLITNKNWQLLELGLCIIVIWVFIQQKLLVLPPLNSGMLSNVFLVLIAFFIITSIVQLINAPKIFKRNTLFRLSLLLKTFRVSFFISVGLILFITLSSVIFKLNLDEKINYEGIVLLVFNVVMAYNEYKILNPAN</sequence>
<feature type="transmembrane region" description="Helical" evidence="1">
    <location>
        <begin position="42"/>
        <end position="64"/>
    </location>
</feature>
<evidence type="ECO:0000313" key="3">
    <source>
        <dbReference type="Proteomes" id="UP000274046"/>
    </source>
</evidence>
<feature type="transmembrane region" description="Helical" evidence="1">
    <location>
        <begin position="126"/>
        <end position="143"/>
    </location>
</feature>
<name>A0A3N0BTD6_9SPHI</name>
<gene>
    <name evidence="2" type="ORF">D7004_12320</name>
</gene>
<keyword evidence="1" id="KW-0812">Transmembrane</keyword>
<evidence type="ECO:0000313" key="2">
    <source>
        <dbReference type="EMBL" id="RNL52343.1"/>
    </source>
</evidence>
<dbReference type="RefSeq" id="WP_123206147.1">
    <property type="nucleotide sequence ID" value="NZ_RBEE01000023.1"/>
</dbReference>
<comment type="caution">
    <text evidence="2">The sequence shown here is derived from an EMBL/GenBank/DDBJ whole genome shotgun (WGS) entry which is preliminary data.</text>
</comment>
<evidence type="ECO:0000256" key="1">
    <source>
        <dbReference type="SAM" id="Phobius"/>
    </source>
</evidence>
<dbReference type="Proteomes" id="UP000274046">
    <property type="component" value="Unassembled WGS sequence"/>
</dbReference>
<dbReference type="EMBL" id="RBEE01000023">
    <property type="protein sequence ID" value="RNL52343.1"/>
    <property type="molecule type" value="Genomic_DNA"/>
</dbReference>
<dbReference type="AlphaFoldDB" id="A0A3N0BTD6"/>
<proteinExistence type="predicted"/>
<organism evidence="2 3">
    <name type="scientific">Pedobacter jejuensis</name>
    <dbReference type="NCBI Taxonomy" id="1268550"/>
    <lineage>
        <taxon>Bacteria</taxon>
        <taxon>Pseudomonadati</taxon>
        <taxon>Bacteroidota</taxon>
        <taxon>Sphingobacteriia</taxon>
        <taxon>Sphingobacteriales</taxon>
        <taxon>Sphingobacteriaceae</taxon>
        <taxon>Pedobacter</taxon>
    </lineage>
</organism>
<reference evidence="2 3" key="1">
    <citation type="submission" date="2018-10" db="EMBL/GenBank/DDBJ databases">
        <title>Genome sequencing of Pedobacter jejuensis TNB23.</title>
        <authorList>
            <person name="Cho Y.-J."/>
            <person name="Cho A."/>
            <person name="Kim O.-S."/>
        </authorList>
    </citation>
    <scope>NUCLEOTIDE SEQUENCE [LARGE SCALE GENOMIC DNA]</scope>
    <source>
        <strain evidence="2 3">TNB23</strain>
    </source>
</reference>
<keyword evidence="1" id="KW-0472">Membrane</keyword>